<dbReference type="PANTHER" id="PTHR30570">
    <property type="entry name" value="PERIPLASMIC PHOSPHATE BINDING COMPONENT OF PHOSPHATE ABC TRANSPORTER"/>
    <property type="match status" value="1"/>
</dbReference>
<proteinExistence type="predicted"/>
<dbReference type="PANTHER" id="PTHR30570:SF1">
    <property type="entry name" value="PHOSPHATE-BINDING PROTEIN PSTS"/>
    <property type="match status" value="1"/>
</dbReference>
<organism evidence="3">
    <name type="scientific">hydrothermal vent metagenome</name>
    <dbReference type="NCBI Taxonomy" id="652676"/>
    <lineage>
        <taxon>unclassified sequences</taxon>
        <taxon>metagenomes</taxon>
        <taxon>ecological metagenomes</taxon>
    </lineage>
</organism>
<dbReference type="AlphaFoldDB" id="A0A3B1AEA1"/>
<sequence length="291" mass="32387">MKLQSLIISLLVSLSITSNALAAKSTSLNWSGCGITKKAFMTELANAYQKKTGIKINLRGGGATRGIRDVVKKKAHIGGACRAQMELNSIERKAQQVPVAWDALVVIVHPSNPVKEISLLQLRDIYRGKITNWKQLGGRSAPIDLYARTGKISGVGFTLRELVFNNLNEAFKAKRFFKSTGPLEKAIEENINAIGSTGISSAKRRDIKILNLEGKEPSYENIRQGKYLLYRPLYLVIRQFEKDKRITGFKRFALSKEGQAIIREAGSVPYADAVKLVMNQLIERRRAAKIE</sequence>
<evidence type="ECO:0000313" key="3">
    <source>
        <dbReference type="EMBL" id="VAW96619.1"/>
    </source>
</evidence>
<dbReference type="InterPro" id="IPR050811">
    <property type="entry name" value="Phosphate_ABC_transporter"/>
</dbReference>
<name>A0A3B1AEA1_9ZZZZ</name>
<dbReference type="SUPFAM" id="SSF53850">
    <property type="entry name" value="Periplasmic binding protein-like II"/>
    <property type="match status" value="1"/>
</dbReference>
<dbReference type="Gene3D" id="3.40.190.10">
    <property type="entry name" value="Periplasmic binding protein-like II"/>
    <property type="match status" value="2"/>
</dbReference>
<protein>
    <submittedName>
        <fullName evidence="3">Phosphate ABC transporter, periplasmic phosphate-binding protein PstS (TC 3.A.1.7.1)</fullName>
    </submittedName>
</protein>
<feature type="domain" description="PBP" evidence="2">
    <location>
        <begin position="39"/>
        <end position="256"/>
    </location>
</feature>
<gene>
    <name evidence="3" type="ORF">MNBD_GAMMA22-1016</name>
</gene>
<keyword evidence="1" id="KW-0732">Signal</keyword>
<reference evidence="3" key="1">
    <citation type="submission" date="2018-06" db="EMBL/GenBank/DDBJ databases">
        <authorList>
            <person name="Zhirakovskaya E."/>
        </authorList>
    </citation>
    <scope>NUCLEOTIDE SEQUENCE</scope>
</reference>
<dbReference type="EMBL" id="UOFS01000029">
    <property type="protein sequence ID" value="VAW96619.1"/>
    <property type="molecule type" value="Genomic_DNA"/>
</dbReference>
<evidence type="ECO:0000256" key="1">
    <source>
        <dbReference type="ARBA" id="ARBA00022729"/>
    </source>
</evidence>
<dbReference type="InterPro" id="IPR024370">
    <property type="entry name" value="PBP_domain"/>
</dbReference>
<dbReference type="Pfam" id="PF12849">
    <property type="entry name" value="PBP_like_2"/>
    <property type="match status" value="1"/>
</dbReference>
<evidence type="ECO:0000259" key="2">
    <source>
        <dbReference type="Pfam" id="PF12849"/>
    </source>
</evidence>
<dbReference type="CDD" id="cd13653">
    <property type="entry name" value="PBP2_phosphate_like_1"/>
    <property type="match status" value="1"/>
</dbReference>
<accession>A0A3B1AEA1</accession>